<dbReference type="PROSITE" id="PS50850">
    <property type="entry name" value="MFS"/>
    <property type="match status" value="1"/>
</dbReference>
<organism evidence="9 10">
    <name type="scientific">Protea cynaroides</name>
    <dbReference type="NCBI Taxonomy" id="273540"/>
    <lineage>
        <taxon>Eukaryota</taxon>
        <taxon>Viridiplantae</taxon>
        <taxon>Streptophyta</taxon>
        <taxon>Embryophyta</taxon>
        <taxon>Tracheophyta</taxon>
        <taxon>Spermatophyta</taxon>
        <taxon>Magnoliopsida</taxon>
        <taxon>Proteales</taxon>
        <taxon>Proteaceae</taxon>
        <taxon>Protea</taxon>
    </lineage>
</organism>
<protein>
    <recommendedName>
        <fullName evidence="8">Major facilitator superfamily (MFS) profile domain-containing protein</fullName>
    </recommendedName>
</protein>
<evidence type="ECO:0000256" key="6">
    <source>
        <dbReference type="ARBA" id="ARBA00023136"/>
    </source>
</evidence>
<dbReference type="InterPro" id="IPR020846">
    <property type="entry name" value="MFS_dom"/>
</dbReference>
<dbReference type="InterPro" id="IPR005829">
    <property type="entry name" value="Sugar_transporter_CS"/>
</dbReference>
<dbReference type="InterPro" id="IPR005828">
    <property type="entry name" value="MFS_sugar_transport-like"/>
</dbReference>
<comment type="similarity">
    <text evidence="2">Belongs to the major facilitator superfamily. Sugar transporter (TC 2.A.1.1) family.</text>
</comment>
<dbReference type="PROSITE" id="PS00216">
    <property type="entry name" value="SUGAR_TRANSPORT_1"/>
    <property type="match status" value="1"/>
</dbReference>
<feature type="transmembrane region" description="Helical" evidence="7">
    <location>
        <begin position="171"/>
        <end position="192"/>
    </location>
</feature>
<evidence type="ECO:0000313" key="10">
    <source>
        <dbReference type="Proteomes" id="UP001141806"/>
    </source>
</evidence>
<dbReference type="InterPro" id="IPR036259">
    <property type="entry name" value="MFS_trans_sf"/>
</dbReference>
<feature type="transmembrane region" description="Helical" evidence="7">
    <location>
        <begin position="82"/>
        <end position="102"/>
    </location>
</feature>
<accession>A0A9Q0GWU4</accession>
<dbReference type="Pfam" id="PF00083">
    <property type="entry name" value="Sugar_tr"/>
    <property type="match status" value="1"/>
</dbReference>
<sequence length="297" mass="31645">MTIEQDMEAGEDRMQEEIKEPLILSGRDGATKGTKESMSMVYFSTFVAVCGSFEFGSCIGFSSPTQSAIREGLDLSLPEYSLFGSILNFGAMIGAITSGTIADFIGRKGALRISAISCIAGWFAIYFAEGALSLDIGRLFKGYGMGVFSYVVPVFISEIAPKNLRGGLTTVNQLMICCGVSISFIIGTVLTWRTLALTGKETSMELFLNIPLDKGCKWPTWPGYKLRLVYVDPSPSSIATTMINLIVSGSGTYDVGANVGTSLHNVDYPVVGTGSLNINPFVVGKLAVDLSAIVIGP</sequence>
<comment type="caution">
    <text evidence="9">The sequence shown here is derived from an EMBL/GenBank/DDBJ whole genome shotgun (WGS) entry which is preliminary data.</text>
</comment>
<gene>
    <name evidence="9" type="ORF">NE237_011788</name>
</gene>
<dbReference type="OrthoDB" id="6133115at2759"/>
<dbReference type="Proteomes" id="UP001141806">
    <property type="component" value="Unassembled WGS sequence"/>
</dbReference>
<evidence type="ECO:0000256" key="7">
    <source>
        <dbReference type="SAM" id="Phobius"/>
    </source>
</evidence>
<dbReference type="InterPro" id="IPR050549">
    <property type="entry name" value="MFS_Trehalose_Transporter"/>
</dbReference>
<feature type="transmembrane region" description="Helical" evidence="7">
    <location>
        <begin position="140"/>
        <end position="159"/>
    </location>
</feature>
<feature type="transmembrane region" description="Helical" evidence="7">
    <location>
        <begin position="41"/>
        <end position="62"/>
    </location>
</feature>
<comment type="subcellular location">
    <subcellularLocation>
        <location evidence="1">Membrane</location>
        <topology evidence="1">Multi-pass membrane protein</topology>
    </subcellularLocation>
</comment>
<evidence type="ECO:0000259" key="8">
    <source>
        <dbReference type="PROSITE" id="PS50850"/>
    </source>
</evidence>
<evidence type="ECO:0000256" key="5">
    <source>
        <dbReference type="ARBA" id="ARBA00022989"/>
    </source>
</evidence>
<dbReference type="EMBL" id="JAMYWD010000011">
    <property type="protein sequence ID" value="KAJ4955005.1"/>
    <property type="molecule type" value="Genomic_DNA"/>
</dbReference>
<keyword evidence="4 7" id="KW-0812">Transmembrane</keyword>
<keyword evidence="6 7" id="KW-0472">Membrane</keyword>
<evidence type="ECO:0000256" key="3">
    <source>
        <dbReference type="ARBA" id="ARBA00022597"/>
    </source>
</evidence>
<dbReference type="GO" id="GO:0016020">
    <property type="term" value="C:membrane"/>
    <property type="evidence" value="ECO:0007669"/>
    <property type="project" value="UniProtKB-SubCell"/>
</dbReference>
<dbReference type="SUPFAM" id="SSF103473">
    <property type="entry name" value="MFS general substrate transporter"/>
    <property type="match status" value="1"/>
</dbReference>
<feature type="domain" description="Major facilitator superfamily (MFS) profile" evidence="8">
    <location>
        <begin position="44"/>
        <end position="297"/>
    </location>
</feature>
<dbReference type="Gene3D" id="1.20.1250.20">
    <property type="entry name" value="MFS general substrate transporter like domains"/>
    <property type="match status" value="1"/>
</dbReference>
<keyword evidence="5 7" id="KW-1133">Transmembrane helix</keyword>
<evidence type="ECO:0000256" key="2">
    <source>
        <dbReference type="ARBA" id="ARBA00010992"/>
    </source>
</evidence>
<dbReference type="AlphaFoldDB" id="A0A9Q0GWU4"/>
<evidence type="ECO:0000256" key="4">
    <source>
        <dbReference type="ARBA" id="ARBA00022692"/>
    </source>
</evidence>
<proteinExistence type="inferred from homology"/>
<dbReference type="PANTHER" id="PTHR48021:SF13">
    <property type="entry name" value="SUGAR TRANSPORTER ERD6-LIKE 7"/>
    <property type="match status" value="1"/>
</dbReference>
<feature type="transmembrane region" description="Helical" evidence="7">
    <location>
        <begin position="109"/>
        <end position="128"/>
    </location>
</feature>
<dbReference type="PANTHER" id="PTHR48021">
    <property type="match status" value="1"/>
</dbReference>
<keyword evidence="3" id="KW-0813">Transport</keyword>
<dbReference type="GO" id="GO:0022857">
    <property type="term" value="F:transmembrane transporter activity"/>
    <property type="evidence" value="ECO:0007669"/>
    <property type="project" value="InterPro"/>
</dbReference>
<name>A0A9Q0GWU4_9MAGN</name>
<keyword evidence="3" id="KW-0762">Sugar transport</keyword>
<keyword evidence="10" id="KW-1185">Reference proteome</keyword>
<reference evidence="9" key="1">
    <citation type="journal article" date="2023" name="Plant J.">
        <title>The genome of the king protea, Protea cynaroides.</title>
        <authorList>
            <person name="Chang J."/>
            <person name="Duong T.A."/>
            <person name="Schoeman C."/>
            <person name="Ma X."/>
            <person name="Roodt D."/>
            <person name="Barker N."/>
            <person name="Li Z."/>
            <person name="Van de Peer Y."/>
            <person name="Mizrachi E."/>
        </authorList>
    </citation>
    <scope>NUCLEOTIDE SEQUENCE</scope>
    <source>
        <tissue evidence="9">Young leaves</tissue>
    </source>
</reference>
<evidence type="ECO:0000256" key="1">
    <source>
        <dbReference type="ARBA" id="ARBA00004141"/>
    </source>
</evidence>
<evidence type="ECO:0000313" key="9">
    <source>
        <dbReference type="EMBL" id="KAJ4955005.1"/>
    </source>
</evidence>